<feature type="region of interest" description="Disordered" evidence="1">
    <location>
        <begin position="17"/>
        <end position="56"/>
    </location>
</feature>
<dbReference type="EMBL" id="JBBPBN010000024">
    <property type="protein sequence ID" value="KAK9010261.1"/>
    <property type="molecule type" value="Genomic_DNA"/>
</dbReference>
<sequence length="109" mass="11966">MVFRVRVLEIGFKDDTRNETVTDGGKGAVKQNVCHQAESSPEQSRSGSPRRTLNRLQTKDFNAMFVGKEEGEECFNRLLGERDIKGCEQTKGGDSAVGIMTVEGSKRGA</sequence>
<feature type="compositionally biased region" description="Polar residues" evidence="1">
    <location>
        <begin position="33"/>
        <end position="56"/>
    </location>
</feature>
<keyword evidence="3" id="KW-1185">Reference proteome</keyword>
<gene>
    <name evidence="2" type="ORF">V6N11_036774</name>
</gene>
<protein>
    <submittedName>
        <fullName evidence="2">Uncharacterized protein</fullName>
    </submittedName>
</protein>
<evidence type="ECO:0000256" key="1">
    <source>
        <dbReference type="SAM" id="MobiDB-lite"/>
    </source>
</evidence>
<accession>A0ABR2RBC5</accession>
<dbReference type="Proteomes" id="UP001396334">
    <property type="component" value="Unassembled WGS sequence"/>
</dbReference>
<organism evidence="2 3">
    <name type="scientific">Hibiscus sabdariffa</name>
    <name type="common">roselle</name>
    <dbReference type="NCBI Taxonomy" id="183260"/>
    <lineage>
        <taxon>Eukaryota</taxon>
        <taxon>Viridiplantae</taxon>
        <taxon>Streptophyta</taxon>
        <taxon>Embryophyta</taxon>
        <taxon>Tracheophyta</taxon>
        <taxon>Spermatophyta</taxon>
        <taxon>Magnoliopsida</taxon>
        <taxon>eudicotyledons</taxon>
        <taxon>Gunneridae</taxon>
        <taxon>Pentapetalae</taxon>
        <taxon>rosids</taxon>
        <taxon>malvids</taxon>
        <taxon>Malvales</taxon>
        <taxon>Malvaceae</taxon>
        <taxon>Malvoideae</taxon>
        <taxon>Hibiscus</taxon>
    </lineage>
</organism>
<evidence type="ECO:0000313" key="2">
    <source>
        <dbReference type="EMBL" id="KAK9010261.1"/>
    </source>
</evidence>
<name>A0ABR2RBC5_9ROSI</name>
<reference evidence="2 3" key="1">
    <citation type="journal article" date="2024" name="G3 (Bethesda)">
        <title>Genome assembly of Hibiscus sabdariffa L. provides insights into metabolisms of medicinal natural products.</title>
        <authorList>
            <person name="Kim T."/>
        </authorList>
    </citation>
    <scope>NUCLEOTIDE SEQUENCE [LARGE SCALE GENOMIC DNA]</scope>
    <source>
        <strain evidence="2">TK-2024</strain>
        <tissue evidence="2">Old leaves</tissue>
    </source>
</reference>
<evidence type="ECO:0000313" key="3">
    <source>
        <dbReference type="Proteomes" id="UP001396334"/>
    </source>
</evidence>
<comment type="caution">
    <text evidence="2">The sequence shown here is derived from an EMBL/GenBank/DDBJ whole genome shotgun (WGS) entry which is preliminary data.</text>
</comment>
<proteinExistence type="predicted"/>